<reference evidence="1" key="2">
    <citation type="submission" date="2020-03" db="EMBL/GenBank/DDBJ databases">
        <title>The second near-complete assembly of the hexaploid bread wheat (Triticum aestivum) genome.</title>
        <authorList>
            <person name="Zimin A.V."/>
            <person name="Puiu D."/>
            <person name="Shumante A."/>
            <person name="Alonge M."/>
            <person name="Salzberg S.L."/>
        </authorList>
    </citation>
    <scope>NUCLEOTIDE SEQUENCE</scope>
    <source>
        <tissue evidence="1">Leaf</tissue>
    </source>
</reference>
<organism evidence="1">
    <name type="scientific">Triticum aestivum</name>
    <name type="common">Wheat</name>
    <dbReference type="NCBI Taxonomy" id="4565"/>
    <lineage>
        <taxon>Eukaryota</taxon>
        <taxon>Viridiplantae</taxon>
        <taxon>Streptophyta</taxon>
        <taxon>Embryophyta</taxon>
        <taxon>Tracheophyta</taxon>
        <taxon>Spermatophyta</taxon>
        <taxon>Magnoliopsida</taxon>
        <taxon>Liliopsida</taxon>
        <taxon>Poales</taxon>
        <taxon>Poaceae</taxon>
        <taxon>BOP clade</taxon>
        <taxon>Pooideae</taxon>
        <taxon>Triticodae</taxon>
        <taxon>Triticeae</taxon>
        <taxon>Triticinae</taxon>
        <taxon>Triticum</taxon>
    </lineage>
</organism>
<dbReference type="Proteomes" id="UP000815260">
    <property type="component" value="Chromosome 3B"/>
</dbReference>
<dbReference type="InterPro" id="IPR011050">
    <property type="entry name" value="Pectin_lyase_fold/virulence"/>
</dbReference>
<name>A0A9R1FKB9_WHEAT</name>
<accession>A0A9R1FKB9</accession>
<sequence length="46" mass="4882">MQAFQAAWAAVCKLGASTVLVPSELEFLVGPISFSGPNCKPNILFQ</sequence>
<dbReference type="Gene3D" id="2.160.20.10">
    <property type="entry name" value="Single-stranded right-handed beta-helix, Pectin lyase-like"/>
    <property type="match status" value="1"/>
</dbReference>
<dbReference type="EMBL" id="CM022218">
    <property type="protein sequence ID" value="KAF7029911.1"/>
    <property type="molecule type" value="Genomic_DNA"/>
</dbReference>
<dbReference type="InterPro" id="IPR012334">
    <property type="entry name" value="Pectin_lyas_fold"/>
</dbReference>
<comment type="caution">
    <text evidence="1">The sequence shown here is derived from an EMBL/GenBank/DDBJ whole genome shotgun (WGS) entry which is preliminary data.</text>
</comment>
<gene>
    <name evidence="1" type="ORF">CFC21_041548</name>
</gene>
<proteinExistence type="predicted"/>
<dbReference type="OrthoDB" id="187139at2759"/>
<reference evidence="1" key="1">
    <citation type="journal article" date="2017" name="Gigascience">
        <title>The first near-complete assembly of the hexaploid bread wheat genome, Triticum aestivum.</title>
        <authorList>
            <person name="Zimin A.V."/>
            <person name="Puiu D."/>
            <person name="Hall R."/>
            <person name="Kingan S."/>
            <person name="Clavijo B.J."/>
            <person name="Salzberg S.L."/>
        </authorList>
    </citation>
    <scope>NUCLEOTIDE SEQUENCE</scope>
    <source>
        <tissue evidence="1">Leaf</tissue>
    </source>
</reference>
<dbReference type="SUPFAM" id="SSF51126">
    <property type="entry name" value="Pectin lyase-like"/>
    <property type="match status" value="1"/>
</dbReference>
<dbReference type="AlphaFoldDB" id="A0A9R1FKB9"/>
<protein>
    <submittedName>
        <fullName evidence="1">Uncharacterized protein</fullName>
    </submittedName>
</protein>
<evidence type="ECO:0000313" key="1">
    <source>
        <dbReference type="EMBL" id="KAF7029911.1"/>
    </source>
</evidence>
<feature type="non-terminal residue" evidence="1">
    <location>
        <position position="46"/>
    </location>
</feature>